<dbReference type="dictyBase" id="DDB_G0267878"/>
<dbReference type="VEuPathDB" id="AmoebaDB:DDB_G0267878"/>
<organism evidence="1 2">
    <name type="scientific">Dictyostelium discoideum</name>
    <name type="common">Social amoeba</name>
    <dbReference type="NCBI Taxonomy" id="44689"/>
    <lineage>
        <taxon>Eukaryota</taxon>
        <taxon>Amoebozoa</taxon>
        <taxon>Evosea</taxon>
        <taxon>Eumycetozoa</taxon>
        <taxon>Dictyostelia</taxon>
        <taxon>Dictyosteliales</taxon>
        <taxon>Dictyosteliaceae</taxon>
        <taxon>Dictyostelium</taxon>
    </lineage>
</organism>
<name>Q55G02_DICDI</name>
<dbReference type="PANTHER" id="PTHR32142:SF61">
    <property type="match status" value="1"/>
</dbReference>
<evidence type="ECO:0000313" key="1">
    <source>
        <dbReference type="EMBL" id="EAL73392.1"/>
    </source>
</evidence>
<dbReference type="Proteomes" id="UP000002195">
    <property type="component" value="Unassembled WGS sequence"/>
</dbReference>
<dbReference type="AlphaFoldDB" id="Q55G02"/>
<dbReference type="RefSeq" id="XP_647381.1">
    <property type="nucleotide sequence ID" value="XM_642289.1"/>
</dbReference>
<dbReference type="KEGG" id="ddi:DDB_G0267878"/>
<evidence type="ECO:0000313" key="2">
    <source>
        <dbReference type="Proteomes" id="UP000002195"/>
    </source>
</evidence>
<keyword evidence="2" id="KW-1185">Reference proteome</keyword>
<dbReference type="PaxDb" id="44689-DDB0189614"/>
<dbReference type="HOGENOM" id="CLU_306626_0_0_1"/>
<dbReference type="PhylomeDB" id="Q55G02"/>
<dbReference type="EMBL" id="AAFI02000003">
    <property type="protein sequence ID" value="EAL73392.1"/>
    <property type="molecule type" value="Genomic_DNA"/>
</dbReference>
<sequence length="949" mass="113156">MDLQNNNNNEQLFWKVFHNKYIFNEIFKQMENEIIEYNCLTKYYSGNRKKFKYLTDLKWFLEKRQFKLLKDKLKQQLLQPNIEKINLDFNSIVDLLKNCKDRELLKLFYINYSNIIKNQFHITDFIIYGVQTSNLDSITVFVQDFSYECSLYAITEAISKRKTEIIPILLKSLSNTVLKTVIEFSLEWSIRYNKNRMASFLLNNYPDYYVEVIVSNGSSEQPKNFIGFKELFFVCSNEMKHLLIDNNCVFNDSPEKKLLYINGSGDYNKSELLLYLKVGLKLFTNESFQYSHGKNIEKYNSIIEKNKESFNDDGDDGRFIFESLLNEIEPKRIDYLFYFNYLLKYDQVPGDTINNESHFLIVQNYIFSNFSCNVLKCYLKYAPIYYKSNNNISLEKMDLNIKFNDKLHKNKIIPFLQLFFSQDIILDYPYWSKVFKVIIFDKCCENCDKIQVLEDIINIKALPSSSILLLNNKDCDYSDLDFLKYKWYINNIVKPNVEPNQYNKYNSVCFSLSNKDAIEFLTCDDNKLFFNLGLEERSKCLNYQIEKLNHGLYNKQLANRFSFIFNKSILNCDINTIQYIDSLNLIIEPPLINLNYNINGNIKFEKPIEQVAQLFNYLNETSYKSFSQDYFHYIINGVLEISFPHDEIYSEIKNIPFHLFIQKSINILFLWIQKLYTPLVKMILEDSNLGNLIGNLKDIEILQYDRDARSKKVRLEILDKNQIIDIINYLINSKNMLTILNQFQFKTKCLFQYLYNFLIITNGVTLDQVKEINQLFKRFSIEIDYEAFQIFYWLAIKSTRLTKYFFSKSEFEKEIFKSTSFSSFIFNNTNLLQLTKKEELIPHNLGYYLNLDDFQFEIIYNSTFKELLNLLRTKIYDKFNSDLKLNKSKLSKAFEDEALYLLIIREFDSLLELVDKNPNFYLSSTKFQENLFNSLNIKSIEELRKQHFV</sequence>
<dbReference type="PANTHER" id="PTHR32142">
    <property type="entry name" value="B BOX-TYPE DOMAIN-CONTAINING PROTEIN-RELATED"/>
    <property type="match status" value="1"/>
</dbReference>
<dbReference type="SMR" id="Q55G02"/>
<comment type="caution">
    <text evidence="1">The sequence shown here is derived from an EMBL/GenBank/DDBJ whole genome shotgun (WGS) entry which is preliminary data.</text>
</comment>
<gene>
    <name evidence="1" type="ORF">DDB_G0267878</name>
</gene>
<accession>Q55G02</accession>
<dbReference type="FunCoup" id="Q55G02">
    <property type="interactions" value="2"/>
</dbReference>
<dbReference type="InParanoid" id="Q55G02"/>
<protein>
    <submittedName>
        <fullName evidence="1">Uncharacterized protein</fullName>
    </submittedName>
</protein>
<reference evidence="1 2" key="1">
    <citation type="journal article" date="2005" name="Nature">
        <title>The genome of the social amoeba Dictyostelium discoideum.</title>
        <authorList>
            <consortium name="The Dictyostelium discoideum Sequencing Consortium"/>
            <person name="Eichinger L."/>
            <person name="Pachebat J.A."/>
            <person name="Glockner G."/>
            <person name="Rajandream M.A."/>
            <person name="Sucgang R."/>
            <person name="Berriman M."/>
            <person name="Song J."/>
            <person name="Olsen R."/>
            <person name="Szafranski K."/>
            <person name="Xu Q."/>
            <person name="Tunggal B."/>
            <person name="Kummerfeld S."/>
            <person name="Madera M."/>
            <person name="Konfortov B.A."/>
            <person name="Rivero F."/>
            <person name="Bankier A.T."/>
            <person name="Lehmann R."/>
            <person name="Hamlin N."/>
            <person name="Davies R."/>
            <person name="Gaudet P."/>
            <person name="Fey P."/>
            <person name="Pilcher K."/>
            <person name="Chen G."/>
            <person name="Saunders D."/>
            <person name="Sodergren E."/>
            <person name="Davis P."/>
            <person name="Kerhornou A."/>
            <person name="Nie X."/>
            <person name="Hall N."/>
            <person name="Anjard C."/>
            <person name="Hemphill L."/>
            <person name="Bason N."/>
            <person name="Farbrother P."/>
            <person name="Desany B."/>
            <person name="Just E."/>
            <person name="Morio T."/>
            <person name="Rost R."/>
            <person name="Churcher C."/>
            <person name="Cooper J."/>
            <person name="Haydock S."/>
            <person name="van Driessche N."/>
            <person name="Cronin A."/>
            <person name="Goodhead I."/>
            <person name="Muzny D."/>
            <person name="Mourier T."/>
            <person name="Pain A."/>
            <person name="Lu M."/>
            <person name="Harper D."/>
            <person name="Lindsay R."/>
            <person name="Hauser H."/>
            <person name="James K."/>
            <person name="Quiles M."/>
            <person name="Madan Babu M."/>
            <person name="Saito T."/>
            <person name="Buchrieser C."/>
            <person name="Wardroper A."/>
            <person name="Felder M."/>
            <person name="Thangavelu M."/>
            <person name="Johnson D."/>
            <person name="Knights A."/>
            <person name="Loulseged H."/>
            <person name="Mungall K."/>
            <person name="Oliver K."/>
            <person name="Price C."/>
            <person name="Quail M.A."/>
            <person name="Urushihara H."/>
            <person name="Hernandez J."/>
            <person name="Rabbinowitsch E."/>
            <person name="Steffen D."/>
            <person name="Sanders M."/>
            <person name="Ma J."/>
            <person name="Kohara Y."/>
            <person name="Sharp S."/>
            <person name="Simmonds M."/>
            <person name="Spiegler S."/>
            <person name="Tivey A."/>
            <person name="Sugano S."/>
            <person name="White B."/>
            <person name="Walker D."/>
            <person name="Woodward J."/>
            <person name="Winckler T."/>
            <person name="Tanaka Y."/>
            <person name="Shaulsky G."/>
            <person name="Schleicher M."/>
            <person name="Weinstock G."/>
            <person name="Rosenthal A."/>
            <person name="Cox E.C."/>
            <person name="Chisholm R.L."/>
            <person name="Gibbs R."/>
            <person name="Loomis W.F."/>
            <person name="Platzer M."/>
            <person name="Kay R.R."/>
            <person name="Williams J."/>
            <person name="Dear P.H."/>
            <person name="Noegel A.A."/>
            <person name="Barrell B."/>
            <person name="Kuspa A."/>
        </authorList>
    </citation>
    <scope>NUCLEOTIDE SEQUENCE [LARGE SCALE GENOMIC DNA]</scope>
    <source>
        <strain evidence="1 2">AX4</strain>
    </source>
</reference>
<proteinExistence type="predicted"/>
<dbReference type="GeneID" id="8616190"/>